<feature type="compositionally biased region" description="Low complexity" evidence="1">
    <location>
        <begin position="301"/>
        <end position="311"/>
    </location>
</feature>
<protein>
    <submittedName>
        <fullName evidence="2">Uncharacterized protein</fullName>
    </submittedName>
</protein>
<evidence type="ECO:0000313" key="2">
    <source>
        <dbReference type="EMBL" id="CUC09110.1"/>
    </source>
</evidence>
<proteinExistence type="predicted"/>
<feature type="region of interest" description="Disordered" evidence="1">
    <location>
        <begin position="186"/>
        <end position="315"/>
    </location>
</feature>
<evidence type="ECO:0000256" key="1">
    <source>
        <dbReference type="SAM" id="MobiDB-lite"/>
    </source>
</evidence>
<reference evidence="2" key="1">
    <citation type="submission" date="2014-11" db="EMBL/GenBank/DDBJ databases">
        <title>Molecular phylogeny of cliff fern family Woodsiaceae with morphological implications.</title>
        <authorList>
            <person name="Shao Y.-Z."/>
            <person name="Wei R."/>
            <person name="Zhang X.-C."/>
        </authorList>
    </citation>
    <scope>NUCLEOTIDE SEQUENCE</scope>
</reference>
<dbReference type="EMBL" id="CDMZ01000222">
    <property type="protein sequence ID" value="CUC09110.1"/>
    <property type="molecule type" value="Genomic_DNA"/>
</dbReference>
<feature type="compositionally biased region" description="Low complexity" evidence="1">
    <location>
        <begin position="277"/>
        <end position="287"/>
    </location>
</feature>
<organism evidence="2">
    <name type="scientific">Chromera velia CCMP2878</name>
    <dbReference type="NCBI Taxonomy" id="1169474"/>
    <lineage>
        <taxon>Eukaryota</taxon>
        <taxon>Sar</taxon>
        <taxon>Alveolata</taxon>
        <taxon>Colpodellida</taxon>
        <taxon>Chromeraceae</taxon>
        <taxon>Chromera</taxon>
    </lineage>
</organism>
<gene>
    <name evidence="2" type="ORF">Cvel_15891.t3</name>
</gene>
<dbReference type="VEuPathDB" id="CryptoDB:Cvel_15891"/>
<name>A0A0K6S6A6_9ALVE</name>
<feature type="region of interest" description="Disordered" evidence="1">
    <location>
        <begin position="1"/>
        <end position="85"/>
    </location>
</feature>
<accession>A0A0K6S6A6</accession>
<feature type="compositionally biased region" description="Polar residues" evidence="1">
    <location>
        <begin position="47"/>
        <end position="67"/>
    </location>
</feature>
<sequence length="362" mass="37357">MPGGPVSSLFGRDEIPPGMNLTTGVTGQAPLPPHLHPHVAPGASFRFSPTETASHQSTAGKSSSASQRDVERARVPLTGNAPTDADLFRTRTWSSTGSGPYEIPTPLTVPSRGGQFEQQQQLMLSQQNQRRQGTGACEERQFTGVFHPHHQQPHPAHTRVSSMPPIYGRTAAGSGVVGETETAIAVGGSSQTPPSLQSQQQQQQRAALRLSSLIGRGLSEETGGGRASAGLSRTPLRTAAAPQAEASSSGVFPPESTAISQQQQEAQRDGSSGGAAGADPESEAFPSGEREERERAGAGGESSSAPSSSGSMFPLHWGAPVLLLPRSSGGPEGEERDVTFTVTVRYGAGKGNKEGGGEGGGA</sequence>
<feature type="compositionally biased region" description="Low complexity" evidence="1">
    <location>
        <begin position="189"/>
        <end position="217"/>
    </location>
</feature>
<dbReference type="AlphaFoldDB" id="A0A0K6S6A6"/>